<reference evidence="2 3" key="1">
    <citation type="journal article" date="2013" name="Nat. Commun.">
        <title>The evolution and pathogenic mechanisms of the rice sheath blight pathogen.</title>
        <authorList>
            <person name="Zheng A."/>
            <person name="Lin R."/>
            <person name="Xu L."/>
            <person name="Qin P."/>
            <person name="Tang C."/>
            <person name="Ai P."/>
            <person name="Zhang D."/>
            <person name="Liu Y."/>
            <person name="Sun Z."/>
            <person name="Feng H."/>
            <person name="Wang Y."/>
            <person name="Chen Y."/>
            <person name="Liang X."/>
            <person name="Fu R."/>
            <person name="Li Q."/>
            <person name="Zhang J."/>
            <person name="Yu X."/>
            <person name="Xie Z."/>
            <person name="Ding L."/>
            <person name="Guan P."/>
            <person name="Tang J."/>
            <person name="Liang Y."/>
            <person name="Wang S."/>
            <person name="Deng Q."/>
            <person name="Li S."/>
            <person name="Zhu J."/>
            <person name="Wang L."/>
            <person name="Liu H."/>
            <person name="Li P."/>
        </authorList>
    </citation>
    <scope>NUCLEOTIDE SEQUENCE [LARGE SCALE GENOMIC DNA]</scope>
    <source>
        <strain evidence="3">AG-1 IA</strain>
    </source>
</reference>
<dbReference type="EMBL" id="AFRT01001875">
    <property type="protein sequence ID" value="ELU39211.1"/>
    <property type="molecule type" value="Genomic_DNA"/>
</dbReference>
<organism evidence="2 3">
    <name type="scientific">Thanatephorus cucumeris (strain AG1-IA)</name>
    <name type="common">Rice sheath blight fungus</name>
    <name type="synonym">Rhizoctonia solani</name>
    <dbReference type="NCBI Taxonomy" id="983506"/>
    <lineage>
        <taxon>Eukaryota</taxon>
        <taxon>Fungi</taxon>
        <taxon>Dikarya</taxon>
        <taxon>Basidiomycota</taxon>
        <taxon>Agaricomycotina</taxon>
        <taxon>Agaricomycetes</taxon>
        <taxon>Cantharellales</taxon>
        <taxon>Ceratobasidiaceae</taxon>
        <taxon>Rhizoctonia</taxon>
        <taxon>Rhizoctonia solani AG-1</taxon>
    </lineage>
</organism>
<keyword evidence="3" id="KW-1185">Reference proteome</keyword>
<dbReference type="AlphaFoldDB" id="L8WM21"/>
<sequence>MPNSRFRTTRCQLPFRTTTHKATTIPSPAIPRATLHRARTSNSSSSLRTGRSSR</sequence>
<evidence type="ECO:0000256" key="1">
    <source>
        <dbReference type="SAM" id="MobiDB-lite"/>
    </source>
</evidence>
<evidence type="ECO:0000313" key="3">
    <source>
        <dbReference type="Proteomes" id="UP000011668"/>
    </source>
</evidence>
<dbReference type="Proteomes" id="UP000011668">
    <property type="component" value="Unassembled WGS sequence"/>
</dbReference>
<proteinExistence type="predicted"/>
<accession>L8WM21</accession>
<evidence type="ECO:0000313" key="2">
    <source>
        <dbReference type="EMBL" id="ELU39211.1"/>
    </source>
</evidence>
<dbReference type="HOGENOM" id="CLU_3052021_0_0_1"/>
<feature type="region of interest" description="Disordered" evidence="1">
    <location>
        <begin position="19"/>
        <end position="54"/>
    </location>
</feature>
<name>L8WM21_THACA</name>
<protein>
    <submittedName>
        <fullName evidence="2">Uncharacterized protein</fullName>
    </submittedName>
</protein>
<comment type="caution">
    <text evidence="2">The sequence shown here is derived from an EMBL/GenBank/DDBJ whole genome shotgun (WGS) entry which is preliminary data.</text>
</comment>
<gene>
    <name evidence="2" type="ORF">AG1IA_06755</name>
</gene>
<feature type="compositionally biased region" description="Low complexity" evidence="1">
    <location>
        <begin position="40"/>
        <end position="54"/>
    </location>
</feature>